<reference evidence="2" key="2">
    <citation type="journal article" date="2010" name="Stand. Genomic Sci.">
        <title>Complete genome sequence of Vulcanisaeta distributa type strain (IC-017T).</title>
        <authorList>
            <person name="Mavromatis K."/>
            <person name="Sikorski J."/>
            <person name="Pabst E."/>
            <person name="Teshima H."/>
            <person name="Lapidus A."/>
            <person name="Lucas S."/>
            <person name="Nolan M."/>
            <person name="Glavina Del Rio T."/>
            <person name="Cheng J."/>
            <person name="Bruce D."/>
            <person name="Goodwin L."/>
            <person name="Pitluck S."/>
            <person name="Liolios K."/>
            <person name="Ivanova N."/>
            <person name="Mikhailova N."/>
            <person name="Pati A."/>
            <person name="Chen A."/>
            <person name="Palaniappan K."/>
            <person name="Land M."/>
            <person name="Hauser L."/>
            <person name="Chang Y."/>
            <person name="Jeffries C."/>
            <person name="Rohde M."/>
            <person name="Spring S."/>
            <person name="Goker M."/>
            <person name="Wirth R."/>
            <person name="Woyke T."/>
            <person name="Bristow J."/>
            <person name="Eisen J."/>
            <person name="Markowitz V."/>
            <person name="Hugenholtz P."/>
            <person name="Klenk H."/>
            <person name="Kyrpides N."/>
        </authorList>
    </citation>
    <scope>NUCLEOTIDE SEQUENCE [LARGE SCALE GENOMIC DNA]</scope>
    <source>
        <strain evidence="2">DSM 14429 / JCM 11212 / NBRC 100878 / IC-017</strain>
    </source>
</reference>
<dbReference type="EMBL" id="CP002100">
    <property type="protein sequence ID" value="ADN51215.1"/>
    <property type="molecule type" value="Genomic_DNA"/>
</dbReference>
<accession>E1QV24</accession>
<dbReference type="Gene3D" id="3.60.15.10">
    <property type="entry name" value="Ribonuclease Z/Hydroxyacylglutathione hydrolase-like"/>
    <property type="match status" value="1"/>
</dbReference>
<protein>
    <submittedName>
        <fullName evidence="1">Beta-lactamase domain protein</fullName>
    </submittedName>
</protein>
<sequence>MIEICDLDCVVIHHMEPDHNGLIKALHEKNPGITLIERSMTNKLMRSLYGISPNLRLLRTVRY</sequence>
<dbReference type="InterPro" id="IPR036866">
    <property type="entry name" value="RibonucZ/Hydroxyglut_hydro"/>
</dbReference>
<dbReference type="SUPFAM" id="SSF56281">
    <property type="entry name" value="Metallo-hydrolase/oxidoreductase"/>
    <property type="match status" value="1"/>
</dbReference>
<evidence type="ECO:0000313" key="1">
    <source>
        <dbReference type="EMBL" id="ADN51215.1"/>
    </source>
</evidence>
<reference evidence="1 2" key="1">
    <citation type="journal article" date="2010" name="Stand. Genomic Sci.">
        <title>Complete genome sequence of Vulcanisaeta distributa type strain (IC-017).</title>
        <authorList>
            <person name="Mavromatis K."/>
            <person name="Sikorski J."/>
            <person name="Pabst E."/>
            <person name="Teshima H."/>
            <person name="Lapidus A."/>
            <person name="Lucas S."/>
            <person name="Nolan M."/>
            <person name="Glavina Del Rio T."/>
            <person name="Cheng J.F."/>
            <person name="Bruce D."/>
            <person name="Goodwin L."/>
            <person name="Pitluck S."/>
            <person name="Liolios K."/>
            <person name="Ivanova N."/>
            <person name="Mikhailova N."/>
            <person name="Pati A."/>
            <person name="Chen A."/>
            <person name="Palaniappan K."/>
            <person name="Land M."/>
            <person name="Hauser L."/>
            <person name="Chang Y.J."/>
            <person name="Jeffries C.D."/>
            <person name="Rohde M."/>
            <person name="Spring S."/>
            <person name="Goker M."/>
            <person name="Wirth R."/>
            <person name="Woyke T."/>
            <person name="Bristow J."/>
            <person name="Eisen J.A."/>
            <person name="Markowitz V."/>
            <person name="Hugenholtz P."/>
            <person name="Klenk H.P."/>
            <person name="Kyrpides N.C."/>
        </authorList>
    </citation>
    <scope>NUCLEOTIDE SEQUENCE [LARGE SCALE GENOMIC DNA]</scope>
    <source>
        <strain evidence="2">DSM 14429 / JCM 11212 / NBRC 100878 / IC-017</strain>
    </source>
</reference>
<keyword evidence="2" id="KW-1185">Reference proteome</keyword>
<dbReference type="eggNOG" id="arCOG00509">
    <property type="taxonomic scope" value="Archaea"/>
</dbReference>
<evidence type="ECO:0000313" key="2">
    <source>
        <dbReference type="Proteomes" id="UP000006681"/>
    </source>
</evidence>
<organism evidence="1 2">
    <name type="scientific">Vulcanisaeta distributa (strain DSM 14429 / JCM 11212 / NBRC 100878 / IC-017)</name>
    <dbReference type="NCBI Taxonomy" id="572478"/>
    <lineage>
        <taxon>Archaea</taxon>
        <taxon>Thermoproteota</taxon>
        <taxon>Thermoprotei</taxon>
        <taxon>Thermoproteales</taxon>
        <taxon>Thermoproteaceae</taxon>
        <taxon>Vulcanisaeta</taxon>
    </lineage>
</organism>
<dbReference type="HOGENOM" id="CLU_2875293_0_0_2"/>
<gene>
    <name evidence="1" type="ordered locus">Vdis_1843</name>
</gene>
<dbReference type="Proteomes" id="UP000006681">
    <property type="component" value="Chromosome"/>
</dbReference>
<dbReference type="AlphaFoldDB" id="E1QV24"/>
<proteinExistence type="predicted"/>
<dbReference type="KEGG" id="vdi:Vdis_1843"/>
<name>E1QV24_VULDI</name>
<dbReference type="STRING" id="572478.Vdis_1843"/>